<feature type="compositionally biased region" description="Basic and acidic residues" evidence="1">
    <location>
        <begin position="838"/>
        <end position="852"/>
    </location>
</feature>
<dbReference type="OrthoDB" id="10678814at2759"/>
<feature type="region of interest" description="Disordered" evidence="1">
    <location>
        <begin position="790"/>
        <end position="876"/>
    </location>
</feature>
<feature type="compositionally biased region" description="Polar residues" evidence="1">
    <location>
        <begin position="195"/>
        <end position="204"/>
    </location>
</feature>
<reference evidence="2 3" key="1">
    <citation type="journal article" date="2018" name="Sci. Rep.">
        <title>Genomic signatures of local adaptation to the degree of environmental predictability in rotifers.</title>
        <authorList>
            <person name="Franch-Gras L."/>
            <person name="Hahn C."/>
            <person name="Garcia-Roger E.M."/>
            <person name="Carmona M.J."/>
            <person name="Serra M."/>
            <person name="Gomez A."/>
        </authorList>
    </citation>
    <scope>NUCLEOTIDE SEQUENCE [LARGE SCALE GENOMIC DNA]</scope>
    <source>
        <strain evidence="2">HYR1</strain>
    </source>
</reference>
<feature type="region of interest" description="Disordered" evidence="1">
    <location>
        <begin position="443"/>
        <end position="478"/>
    </location>
</feature>
<feature type="compositionally biased region" description="Polar residues" evidence="1">
    <location>
        <begin position="516"/>
        <end position="529"/>
    </location>
</feature>
<organism evidence="2 3">
    <name type="scientific">Brachionus plicatilis</name>
    <name type="common">Marine rotifer</name>
    <name type="synonym">Brachionus muelleri</name>
    <dbReference type="NCBI Taxonomy" id="10195"/>
    <lineage>
        <taxon>Eukaryota</taxon>
        <taxon>Metazoa</taxon>
        <taxon>Spiralia</taxon>
        <taxon>Gnathifera</taxon>
        <taxon>Rotifera</taxon>
        <taxon>Eurotatoria</taxon>
        <taxon>Monogononta</taxon>
        <taxon>Pseudotrocha</taxon>
        <taxon>Ploima</taxon>
        <taxon>Brachionidae</taxon>
        <taxon>Brachionus</taxon>
    </lineage>
</organism>
<sequence length="876" mass="97055">TGKNLRKPKRVNASKARKTRRLSRKKRELHNEDADDDESDNVFDESENDSALEKDIGAKSPKFNCLDLDLFDYLLKRNFLKSINHNQGNVKILNSTAKQRKLSLFTASSDFKDFENNLSINKYFYELIKNGKHLTNVRAREAGVKKIDIEVRGLMDELVSRVEKSVSQVPRKSLIKTLLQDMSSLNSIGGMEDTNPGNCGQTSGETKRPDEPAAFTKHLDEVSTRDEKNFEQLNFEIQEEAKKVDINKEDKLRSMEKNSLNTKLNSCEKNLEKTPMSQLRSDHSSHLTNSLTNAEFPSNGTVKKIILKSNEVVLIEDCVDDDDEEERKLKLLKSSNKNAQHLINEMVAPVPRRQKADSMSKSQTFTLSKAAAKSAKDDDPYVKAALERFDAFCKSKSSHNLDQTGSSPATPTFVLNRQKSPYMARKLSGSSVPPDPAVKESVSSFIKRRSARVDPNKTDLTSRSASESRADTNKPFSSSSLAKKFLGSLSPQLDPADTGALLAEPDKARHLDLDNSKTNSTCTSPTISDSNGSAHNSPPASPSHQSKPKLIKLEVLNSKTRPPKQPENKVIISPPTNKPPIPPSPTPQSARTKSCAKSAENDKKPAGSVTQSAKPVSRIIPIEIKNSKSATTRPNGGRTGTKSVERDVPSSTLDQSKSETPSSPSVQDRIRSFSTSHRDNEKNYQLHQDHGNAAPEYRADNTYESAMRQNGTTEPKPDPIVEKACTNFMNKLKEYQRLQSTHLSSSYYEPASYAKLSCEADCGSARQPYVSAIRKRRTLFSDGFDSTSTELKGDGTGYDSEYSQCSARSESDENSQARHRPLSMVSEEANATVARSHTINETRSKEVHDKAKLLKKSNSMTGPSKSEAKARATVFD</sequence>
<feature type="non-terminal residue" evidence="2">
    <location>
        <position position="876"/>
    </location>
</feature>
<evidence type="ECO:0000313" key="2">
    <source>
        <dbReference type="EMBL" id="RNA39175.1"/>
    </source>
</evidence>
<feature type="compositionally biased region" description="Low complexity" evidence="1">
    <location>
        <begin position="530"/>
        <end position="545"/>
    </location>
</feature>
<evidence type="ECO:0000313" key="3">
    <source>
        <dbReference type="Proteomes" id="UP000276133"/>
    </source>
</evidence>
<name>A0A3M7STY3_BRAPC</name>
<dbReference type="AlphaFoldDB" id="A0A3M7STY3"/>
<feature type="compositionally biased region" description="Polar residues" evidence="1">
    <location>
        <begin position="649"/>
        <end position="666"/>
    </location>
</feature>
<feature type="region of interest" description="Disordered" evidence="1">
    <location>
        <begin position="350"/>
        <end position="377"/>
    </location>
</feature>
<keyword evidence="3" id="KW-1185">Reference proteome</keyword>
<evidence type="ECO:0000256" key="1">
    <source>
        <dbReference type="SAM" id="MobiDB-lite"/>
    </source>
</evidence>
<dbReference type="Proteomes" id="UP000276133">
    <property type="component" value="Unassembled WGS sequence"/>
</dbReference>
<feature type="region of interest" description="Disordered" evidence="1">
    <location>
        <begin position="187"/>
        <end position="211"/>
    </location>
</feature>
<protein>
    <submittedName>
        <fullName evidence="2">Uncharacterized protein</fullName>
    </submittedName>
</protein>
<dbReference type="EMBL" id="REGN01000777">
    <property type="protein sequence ID" value="RNA39175.1"/>
    <property type="molecule type" value="Genomic_DNA"/>
</dbReference>
<accession>A0A3M7STY3</accession>
<feature type="compositionally biased region" description="Acidic residues" evidence="1">
    <location>
        <begin position="33"/>
        <end position="46"/>
    </location>
</feature>
<proteinExistence type="predicted"/>
<gene>
    <name evidence="2" type="ORF">BpHYR1_011738</name>
</gene>
<feature type="compositionally biased region" description="Basic residues" evidence="1">
    <location>
        <begin position="1"/>
        <end position="28"/>
    </location>
</feature>
<feature type="region of interest" description="Disordered" evidence="1">
    <location>
        <begin position="1"/>
        <end position="46"/>
    </location>
</feature>
<feature type="compositionally biased region" description="Polar residues" evidence="1">
    <location>
        <begin position="357"/>
        <end position="367"/>
    </location>
</feature>
<feature type="region of interest" description="Disordered" evidence="1">
    <location>
        <begin position="273"/>
        <end position="292"/>
    </location>
</feature>
<feature type="region of interest" description="Disordered" evidence="1">
    <location>
        <begin position="509"/>
        <end position="671"/>
    </location>
</feature>
<feature type="non-terminal residue" evidence="2">
    <location>
        <position position="1"/>
    </location>
</feature>
<comment type="caution">
    <text evidence="2">The sequence shown here is derived from an EMBL/GenBank/DDBJ whole genome shotgun (WGS) entry which is preliminary data.</text>
</comment>
<feature type="compositionally biased region" description="Pro residues" evidence="1">
    <location>
        <begin position="576"/>
        <end position="586"/>
    </location>
</feature>